<keyword evidence="8" id="KW-1208">Phospholipid metabolism</keyword>
<evidence type="ECO:0000256" key="7">
    <source>
        <dbReference type="ARBA" id="ARBA00023209"/>
    </source>
</evidence>
<keyword evidence="3" id="KW-0444">Lipid biosynthesis</keyword>
<sequence>MKKKLLLMLNPHAGKAEVKNKLLDIVDLFVKAGYDVTVRPTQRRLEIPDILRDEAAQFDLVVCCGGDGTLNETISGLMQNGQKRTIGYIPTGTVNDFATSLHLSKNMLVAAETIIKGFPFSCDVGQFGDRYFSYVAAFGAFTEVSYQTPQEFKNFLGRTAYILEGVKRLANLASYHVRFDYDDEVIEDDFLLGLITNSYSVGGFRFISQDRISMCDGKMEVLLVKTPHTLSERFAIVNALLHQRIDPEVMYFFNASKVKVHTLHEIAWTLDGEYGGSWTDVEVASVKQAVDILVDTKVK</sequence>
<evidence type="ECO:0000256" key="2">
    <source>
        <dbReference type="ARBA" id="ARBA00005983"/>
    </source>
</evidence>
<dbReference type="GO" id="GO:0046872">
    <property type="term" value="F:metal ion binding"/>
    <property type="evidence" value="ECO:0007669"/>
    <property type="project" value="UniProtKB-KW"/>
</dbReference>
<evidence type="ECO:0000256" key="5">
    <source>
        <dbReference type="ARBA" id="ARBA00022842"/>
    </source>
</evidence>
<proteinExistence type="inferred from homology"/>
<organism evidence="10">
    <name type="scientific">uncultured Anaerotruncus sp</name>
    <dbReference type="NCBI Taxonomy" id="905011"/>
    <lineage>
        <taxon>Bacteria</taxon>
        <taxon>Bacillati</taxon>
        <taxon>Bacillota</taxon>
        <taxon>Clostridia</taxon>
        <taxon>Eubacteriales</taxon>
        <taxon>Oscillospiraceae</taxon>
        <taxon>Anaerotruncus</taxon>
        <taxon>environmental samples</taxon>
    </lineage>
</organism>
<comment type="similarity">
    <text evidence="2">Belongs to the diacylglycerol/lipid kinase family.</text>
</comment>
<keyword evidence="7" id="KW-0594">Phospholipid biosynthesis</keyword>
<dbReference type="Gene3D" id="2.60.200.40">
    <property type="match status" value="1"/>
</dbReference>
<dbReference type="NCBIfam" id="TIGR00147">
    <property type="entry name" value="YegS/Rv2252/BmrU family lipid kinase"/>
    <property type="match status" value="1"/>
</dbReference>
<evidence type="ECO:0000259" key="9">
    <source>
        <dbReference type="PROSITE" id="PS50146"/>
    </source>
</evidence>
<dbReference type="Gene3D" id="3.40.50.10330">
    <property type="entry name" value="Probable inorganic polyphosphate/atp-NAD kinase, domain 1"/>
    <property type="match status" value="1"/>
</dbReference>
<dbReference type="SUPFAM" id="SSF111331">
    <property type="entry name" value="NAD kinase/diacylglycerol kinase-like"/>
    <property type="match status" value="1"/>
</dbReference>
<dbReference type="GO" id="GO:0005524">
    <property type="term" value="F:ATP binding"/>
    <property type="evidence" value="ECO:0007669"/>
    <property type="project" value="InterPro"/>
</dbReference>
<dbReference type="InterPro" id="IPR001206">
    <property type="entry name" value="Diacylglycerol_kinase_cat_dom"/>
</dbReference>
<feature type="domain" description="DAGKc" evidence="9">
    <location>
        <begin position="1"/>
        <end position="131"/>
    </location>
</feature>
<dbReference type="EC" id="2.7.1.107" evidence="10"/>
<dbReference type="InterPro" id="IPR005218">
    <property type="entry name" value="Diacylglycerol/lipid_kinase"/>
</dbReference>
<protein>
    <submittedName>
        <fullName evidence="10">Diacylglycerol kinase</fullName>
        <ecNumber evidence="10">2.7.1.107</ecNumber>
    </submittedName>
</protein>
<reference evidence="10" key="1">
    <citation type="submission" date="2015-09" db="EMBL/GenBank/DDBJ databases">
        <authorList>
            <consortium name="Pathogen Informatics"/>
        </authorList>
    </citation>
    <scope>NUCLEOTIDE SEQUENCE</scope>
    <source>
        <strain evidence="10">2789STDY5834896</strain>
    </source>
</reference>
<dbReference type="GO" id="GO:0008654">
    <property type="term" value="P:phospholipid biosynthetic process"/>
    <property type="evidence" value="ECO:0007669"/>
    <property type="project" value="UniProtKB-KW"/>
</dbReference>
<evidence type="ECO:0000313" key="10">
    <source>
        <dbReference type="EMBL" id="SCJ56541.1"/>
    </source>
</evidence>
<evidence type="ECO:0000256" key="4">
    <source>
        <dbReference type="ARBA" id="ARBA00022723"/>
    </source>
</evidence>
<keyword evidence="6" id="KW-0443">Lipid metabolism</keyword>
<dbReference type="PANTHER" id="PTHR12358:SF106">
    <property type="entry name" value="LIPID KINASE YEGS"/>
    <property type="match status" value="1"/>
</dbReference>
<evidence type="ECO:0000256" key="8">
    <source>
        <dbReference type="ARBA" id="ARBA00023264"/>
    </source>
</evidence>
<evidence type="ECO:0000256" key="1">
    <source>
        <dbReference type="ARBA" id="ARBA00001946"/>
    </source>
</evidence>
<accession>A0A1C6HFS8</accession>
<dbReference type="Pfam" id="PF00781">
    <property type="entry name" value="DAGK_cat"/>
    <property type="match status" value="1"/>
</dbReference>
<keyword evidence="4" id="KW-0479">Metal-binding</keyword>
<dbReference type="SMART" id="SM00046">
    <property type="entry name" value="DAGKc"/>
    <property type="match status" value="1"/>
</dbReference>
<dbReference type="AlphaFoldDB" id="A0A1C6HFS8"/>
<dbReference type="InterPro" id="IPR017438">
    <property type="entry name" value="ATP-NAD_kinase_N"/>
</dbReference>
<dbReference type="InterPro" id="IPR050187">
    <property type="entry name" value="Lipid_Phosphate_FormReg"/>
</dbReference>
<evidence type="ECO:0000256" key="3">
    <source>
        <dbReference type="ARBA" id="ARBA00022516"/>
    </source>
</evidence>
<dbReference type="InterPro" id="IPR016064">
    <property type="entry name" value="NAD/diacylglycerol_kinase_sf"/>
</dbReference>
<dbReference type="GO" id="GO:0004143">
    <property type="term" value="F:ATP-dependent diacylglycerol kinase activity"/>
    <property type="evidence" value="ECO:0007669"/>
    <property type="project" value="UniProtKB-EC"/>
</dbReference>
<dbReference type="EMBL" id="FMHG01000001">
    <property type="protein sequence ID" value="SCJ56541.1"/>
    <property type="molecule type" value="Genomic_DNA"/>
</dbReference>
<dbReference type="GO" id="GO:0005886">
    <property type="term" value="C:plasma membrane"/>
    <property type="evidence" value="ECO:0007669"/>
    <property type="project" value="TreeGrafter"/>
</dbReference>
<keyword evidence="5" id="KW-0460">Magnesium</keyword>
<dbReference type="PANTHER" id="PTHR12358">
    <property type="entry name" value="SPHINGOSINE KINASE"/>
    <property type="match status" value="1"/>
</dbReference>
<name>A0A1C6HFS8_9FIRM</name>
<evidence type="ECO:0000256" key="6">
    <source>
        <dbReference type="ARBA" id="ARBA00023098"/>
    </source>
</evidence>
<comment type="cofactor">
    <cofactor evidence="1">
        <name>Mg(2+)</name>
        <dbReference type="ChEBI" id="CHEBI:18420"/>
    </cofactor>
</comment>
<gene>
    <name evidence="10" type="primary">dagK_2</name>
    <name evidence="10" type="ORF">SAMEA3545359_00838</name>
</gene>
<keyword evidence="10" id="KW-0808">Transferase</keyword>
<keyword evidence="10" id="KW-0418">Kinase</keyword>
<dbReference type="PROSITE" id="PS50146">
    <property type="entry name" value="DAGK"/>
    <property type="match status" value="1"/>
</dbReference>